<accession>A0AAD6A2I5</accession>
<dbReference type="InterPro" id="IPR036273">
    <property type="entry name" value="CRAL/TRIO_N_dom_sf"/>
</dbReference>
<dbReference type="InterPro" id="IPR001251">
    <property type="entry name" value="CRAL-TRIO_dom"/>
</dbReference>
<gene>
    <name evidence="2" type="ORF">LUZ61_012222</name>
</gene>
<reference evidence="2 3" key="1">
    <citation type="journal article" date="2022" name="Cell">
        <title>Repeat-based holocentromeres influence genome architecture and karyotype evolution.</title>
        <authorList>
            <person name="Hofstatter P.G."/>
            <person name="Thangavel G."/>
            <person name="Lux T."/>
            <person name="Neumann P."/>
            <person name="Vondrak T."/>
            <person name="Novak P."/>
            <person name="Zhang M."/>
            <person name="Costa L."/>
            <person name="Castellani M."/>
            <person name="Scott A."/>
            <person name="Toegelov H."/>
            <person name="Fuchs J."/>
            <person name="Mata-Sucre Y."/>
            <person name="Dias Y."/>
            <person name="Vanzela A.L.L."/>
            <person name="Huettel B."/>
            <person name="Almeida C.C.S."/>
            <person name="Simkova H."/>
            <person name="Souza G."/>
            <person name="Pedrosa-Harand A."/>
            <person name="Macas J."/>
            <person name="Mayer K.F.X."/>
            <person name="Houben A."/>
            <person name="Marques A."/>
        </authorList>
    </citation>
    <scope>NUCLEOTIDE SEQUENCE [LARGE SCALE GENOMIC DNA]</scope>
    <source>
        <strain evidence="2">RhyTen1mFocal</strain>
    </source>
</reference>
<dbReference type="SUPFAM" id="SSF52087">
    <property type="entry name" value="CRAL/TRIO domain"/>
    <property type="match status" value="1"/>
</dbReference>
<sequence length="237" mass="27499">MGTVDVETEWFLVAKMRAIVETQDPSAKDTDNFTLRRFLRARDLNIEKGSSFFLKYLKWRRKAVPNGFISESEIQNELSQRKVFMQGFDKAGRPIVVCFPAKHDCSKRQIDEHKSFIAYALDKACARMSSGQEKFICIADFKGWTYAHFDIRAYKALLEILQSYYPERLGKALLINVPGIFMKAWKIVYPFIDKNTKEKFIFVDNHKLQETLLENIQDSQLPEIYGGILPLVPIENV</sequence>
<protein>
    <recommendedName>
        <fullName evidence="1">CRAL-TRIO domain-containing protein</fullName>
    </recommendedName>
</protein>
<name>A0AAD6A2I5_9POAL</name>
<dbReference type="Proteomes" id="UP001210211">
    <property type="component" value="Unassembled WGS sequence"/>
</dbReference>
<keyword evidence="3" id="KW-1185">Reference proteome</keyword>
<comment type="caution">
    <text evidence="2">The sequence shown here is derived from an EMBL/GenBank/DDBJ whole genome shotgun (WGS) entry which is preliminary data.</text>
</comment>
<dbReference type="AlphaFoldDB" id="A0AAD6A2I5"/>
<dbReference type="InterPro" id="IPR036865">
    <property type="entry name" value="CRAL-TRIO_dom_sf"/>
</dbReference>
<dbReference type="SMART" id="SM00516">
    <property type="entry name" value="SEC14"/>
    <property type="match status" value="1"/>
</dbReference>
<organism evidence="2 3">
    <name type="scientific">Rhynchospora tenuis</name>
    <dbReference type="NCBI Taxonomy" id="198213"/>
    <lineage>
        <taxon>Eukaryota</taxon>
        <taxon>Viridiplantae</taxon>
        <taxon>Streptophyta</taxon>
        <taxon>Embryophyta</taxon>
        <taxon>Tracheophyta</taxon>
        <taxon>Spermatophyta</taxon>
        <taxon>Magnoliopsida</taxon>
        <taxon>Liliopsida</taxon>
        <taxon>Poales</taxon>
        <taxon>Cyperaceae</taxon>
        <taxon>Cyperoideae</taxon>
        <taxon>Rhynchosporeae</taxon>
        <taxon>Rhynchospora</taxon>
    </lineage>
</organism>
<feature type="domain" description="CRAL-TRIO" evidence="1">
    <location>
        <begin position="71"/>
        <end position="233"/>
    </location>
</feature>
<dbReference type="EMBL" id="JAMRDG010000001">
    <property type="protein sequence ID" value="KAJ3708517.1"/>
    <property type="molecule type" value="Genomic_DNA"/>
</dbReference>
<dbReference type="CDD" id="cd00170">
    <property type="entry name" value="SEC14"/>
    <property type="match status" value="1"/>
</dbReference>
<evidence type="ECO:0000259" key="1">
    <source>
        <dbReference type="PROSITE" id="PS50191"/>
    </source>
</evidence>
<dbReference type="PROSITE" id="PS50191">
    <property type="entry name" value="CRAL_TRIO"/>
    <property type="match status" value="1"/>
</dbReference>
<dbReference type="PANTHER" id="PTHR46277:SF3">
    <property type="entry name" value="BINDING PROTEIN, PUTATIVE-RELATED"/>
    <property type="match status" value="1"/>
</dbReference>
<proteinExistence type="predicted"/>
<dbReference type="Pfam" id="PF00650">
    <property type="entry name" value="CRAL_TRIO"/>
    <property type="match status" value="1"/>
</dbReference>
<dbReference type="Gene3D" id="3.40.525.10">
    <property type="entry name" value="CRAL-TRIO lipid binding domain"/>
    <property type="match status" value="1"/>
</dbReference>
<dbReference type="PANTHER" id="PTHR46277">
    <property type="entry name" value="OS03G0850700 PROTEIN"/>
    <property type="match status" value="1"/>
</dbReference>
<dbReference type="SUPFAM" id="SSF46938">
    <property type="entry name" value="CRAL/TRIO N-terminal domain"/>
    <property type="match status" value="1"/>
</dbReference>
<evidence type="ECO:0000313" key="2">
    <source>
        <dbReference type="EMBL" id="KAJ3708517.1"/>
    </source>
</evidence>
<evidence type="ECO:0000313" key="3">
    <source>
        <dbReference type="Proteomes" id="UP001210211"/>
    </source>
</evidence>